<comment type="caution">
    <text evidence="6">The sequence shown here is derived from an EMBL/GenBank/DDBJ whole genome shotgun (WGS) entry which is preliminary data.</text>
</comment>
<organism evidence="6 7">
    <name type="scientific">Cryptomeria japonica</name>
    <name type="common">Japanese cedar</name>
    <name type="synonym">Cupressus japonica</name>
    <dbReference type="NCBI Taxonomy" id="3369"/>
    <lineage>
        <taxon>Eukaryota</taxon>
        <taxon>Viridiplantae</taxon>
        <taxon>Streptophyta</taxon>
        <taxon>Embryophyta</taxon>
        <taxon>Tracheophyta</taxon>
        <taxon>Spermatophyta</taxon>
        <taxon>Pinopsida</taxon>
        <taxon>Pinidae</taxon>
        <taxon>Conifers II</taxon>
        <taxon>Cupressales</taxon>
        <taxon>Cupressaceae</taxon>
        <taxon>Cryptomeria</taxon>
    </lineage>
</organism>
<evidence type="ECO:0000259" key="5">
    <source>
        <dbReference type="PROSITE" id="PS50089"/>
    </source>
</evidence>
<gene>
    <name evidence="6" type="ORF">SUGI_1513650</name>
</gene>
<accession>A0AAD3NW57</accession>
<evidence type="ECO:0000313" key="7">
    <source>
        <dbReference type="Proteomes" id="UP001234787"/>
    </source>
</evidence>
<dbReference type="Gene3D" id="3.30.40.10">
    <property type="entry name" value="Zinc/RING finger domain, C3HC4 (zinc finger)"/>
    <property type="match status" value="1"/>
</dbReference>
<evidence type="ECO:0000313" key="6">
    <source>
        <dbReference type="EMBL" id="GLJ59547.1"/>
    </source>
</evidence>
<evidence type="ECO:0000256" key="4">
    <source>
        <dbReference type="PROSITE-ProRule" id="PRU00175"/>
    </source>
</evidence>
<dbReference type="SUPFAM" id="SSF57850">
    <property type="entry name" value="RING/U-box"/>
    <property type="match status" value="1"/>
</dbReference>
<protein>
    <recommendedName>
        <fullName evidence="5">RING-type domain-containing protein</fullName>
    </recommendedName>
</protein>
<sequence length="188" mass="21338">MATNDVCADSIALLHRLNQISQRLHNIFSTVRNLPVHNFSIIPLLREFHRLVREFSGLLDRDSFHGQIDTVNSSFRDLTQLIRQLVEEARECMVRGSPADKEAVEALLKLTIAGYFVNEESHCSNCTEAFESGKDALQMPCHQSHIFYSHCLLPWLERRNTCPICRALLVTPRISRSVSGFPVGSEDC</sequence>
<keyword evidence="3" id="KW-0862">Zinc</keyword>
<keyword evidence="2 4" id="KW-0863">Zinc-finger</keyword>
<dbReference type="InterPro" id="IPR013083">
    <property type="entry name" value="Znf_RING/FYVE/PHD"/>
</dbReference>
<dbReference type="GO" id="GO:0008270">
    <property type="term" value="F:zinc ion binding"/>
    <property type="evidence" value="ECO:0007669"/>
    <property type="project" value="UniProtKB-KW"/>
</dbReference>
<evidence type="ECO:0000256" key="3">
    <source>
        <dbReference type="ARBA" id="ARBA00022833"/>
    </source>
</evidence>
<keyword evidence="7" id="KW-1185">Reference proteome</keyword>
<dbReference type="PROSITE" id="PS50089">
    <property type="entry name" value="ZF_RING_2"/>
    <property type="match status" value="1"/>
</dbReference>
<name>A0AAD3NW57_CRYJA</name>
<dbReference type="AlphaFoldDB" id="A0AAD3NW57"/>
<dbReference type="InterPro" id="IPR001841">
    <property type="entry name" value="Znf_RING"/>
</dbReference>
<dbReference type="Proteomes" id="UP001234787">
    <property type="component" value="Unassembled WGS sequence"/>
</dbReference>
<evidence type="ECO:0000256" key="1">
    <source>
        <dbReference type="ARBA" id="ARBA00022723"/>
    </source>
</evidence>
<dbReference type="Pfam" id="PF13639">
    <property type="entry name" value="zf-RING_2"/>
    <property type="match status" value="1"/>
</dbReference>
<feature type="domain" description="RING-type" evidence="5">
    <location>
        <begin position="123"/>
        <end position="166"/>
    </location>
</feature>
<dbReference type="PANTHER" id="PTHR15710">
    <property type="entry name" value="E3 UBIQUITIN-PROTEIN LIGASE PRAJA"/>
    <property type="match status" value="1"/>
</dbReference>
<dbReference type="EMBL" id="BSEH01001046">
    <property type="protein sequence ID" value="GLJ59547.1"/>
    <property type="molecule type" value="Genomic_DNA"/>
</dbReference>
<keyword evidence="1" id="KW-0479">Metal-binding</keyword>
<reference evidence="6" key="1">
    <citation type="submission" date="2022-12" db="EMBL/GenBank/DDBJ databases">
        <title>Chromosome-Level Genome Assembly of Japanese Cedar (Cryptomeriajaponica D. Don).</title>
        <authorList>
            <person name="Fujino T."/>
            <person name="Yamaguchi K."/>
            <person name="Yokoyama T."/>
            <person name="Hamanaka T."/>
            <person name="Harazono Y."/>
            <person name="Kamada H."/>
            <person name="Kobayashi W."/>
            <person name="Ujino-Ihara T."/>
            <person name="Uchiyama K."/>
            <person name="Matsumoto A."/>
            <person name="Izuno A."/>
            <person name="Tsumura Y."/>
            <person name="Toyoda A."/>
            <person name="Shigenobu S."/>
            <person name="Moriguchi Y."/>
            <person name="Ueno S."/>
            <person name="Kasahara M."/>
        </authorList>
    </citation>
    <scope>NUCLEOTIDE SEQUENCE</scope>
</reference>
<evidence type="ECO:0000256" key="2">
    <source>
        <dbReference type="ARBA" id="ARBA00022771"/>
    </source>
</evidence>
<proteinExistence type="predicted"/>